<protein>
    <recommendedName>
        <fullName evidence="13">Lipid II flippase MurJ</fullName>
    </recommendedName>
</protein>
<evidence type="ECO:0000256" key="2">
    <source>
        <dbReference type="ARBA" id="ARBA00022475"/>
    </source>
</evidence>
<dbReference type="Proteomes" id="UP000216354">
    <property type="component" value="Unassembled WGS sequence"/>
</dbReference>
<feature type="transmembrane region" description="Helical" evidence="10">
    <location>
        <begin position="124"/>
        <end position="146"/>
    </location>
</feature>
<feature type="transmembrane region" description="Helical" evidence="10">
    <location>
        <begin position="375"/>
        <end position="394"/>
    </location>
</feature>
<comment type="subcellular location">
    <subcellularLocation>
        <location evidence="1">Cell membrane</location>
        <topology evidence="1">Multi-pass membrane protein</topology>
    </subcellularLocation>
</comment>
<keyword evidence="5" id="KW-0573">Peptidoglycan synthesis</keyword>
<evidence type="ECO:0000256" key="4">
    <source>
        <dbReference type="ARBA" id="ARBA00022960"/>
    </source>
</evidence>
<keyword evidence="3 10" id="KW-0812">Transmembrane</keyword>
<feature type="transmembrane region" description="Helical" evidence="10">
    <location>
        <begin position="342"/>
        <end position="363"/>
    </location>
</feature>
<dbReference type="InterPro" id="IPR004268">
    <property type="entry name" value="MurJ"/>
</dbReference>
<dbReference type="PANTHER" id="PTHR47019">
    <property type="entry name" value="LIPID II FLIPPASE MURJ"/>
    <property type="match status" value="1"/>
</dbReference>
<comment type="caution">
    <text evidence="11">The sequence shown here is derived from an EMBL/GenBank/DDBJ whole genome shotgun (WGS) entry which is preliminary data.</text>
</comment>
<keyword evidence="4" id="KW-0133">Cell shape</keyword>
<dbReference type="InterPro" id="IPR051050">
    <property type="entry name" value="Lipid_II_flippase_MurJ/MviN"/>
</dbReference>
<feature type="transmembrane region" description="Helical" evidence="10">
    <location>
        <begin position="400"/>
        <end position="421"/>
    </location>
</feature>
<evidence type="ECO:0000313" key="11">
    <source>
        <dbReference type="EMBL" id="OZI68271.1"/>
    </source>
</evidence>
<comment type="similarity">
    <text evidence="9">Belongs to the MurJ/MviN family.</text>
</comment>
<reference evidence="11 12" key="1">
    <citation type="submission" date="2017-05" db="EMBL/GenBank/DDBJ databases">
        <title>Complete and WGS of Bordetella genogroups.</title>
        <authorList>
            <person name="Spilker T."/>
            <person name="Lipuma J."/>
        </authorList>
    </citation>
    <scope>NUCLEOTIDE SEQUENCE [LARGE SCALE GENOMIC DNA]</scope>
    <source>
        <strain evidence="11 12">AU9795</strain>
    </source>
</reference>
<evidence type="ECO:0000256" key="6">
    <source>
        <dbReference type="ARBA" id="ARBA00022989"/>
    </source>
</evidence>
<feature type="transmembrane region" description="Helical" evidence="10">
    <location>
        <begin position="42"/>
        <end position="67"/>
    </location>
</feature>
<feature type="transmembrane region" description="Helical" evidence="10">
    <location>
        <begin position="87"/>
        <end position="112"/>
    </location>
</feature>
<dbReference type="EMBL" id="NEVR01000001">
    <property type="protein sequence ID" value="OZI68271.1"/>
    <property type="molecule type" value="Genomic_DNA"/>
</dbReference>
<name>A0ABX4F605_9BORD</name>
<keyword evidence="7 10" id="KW-0472">Membrane</keyword>
<keyword evidence="6 10" id="KW-1133">Transmembrane helix</keyword>
<keyword evidence="12" id="KW-1185">Reference proteome</keyword>
<feature type="transmembrane region" description="Helical" evidence="10">
    <location>
        <begin position="303"/>
        <end position="322"/>
    </location>
</feature>
<feature type="transmembrane region" description="Helical" evidence="10">
    <location>
        <begin position="433"/>
        <end position="454"/>
    </location>
</feature>
<accession>A0ABX4F605</accession>
<proteinExistence type="inferred from homology"/>
<gene>
    <name evidence="11" type="ORF">CAL27_02015</name>
</gene>
<keyword evidence="2" id="KW-1003">Cell membrane</keyword>
<evidence type="ECO:0000256" key="1">
    <source>
        <dbReference type="ARBA" id="ARBA00004651"/>
    </source>
</evidence>
<feature type="transmembrane region" description="Helical" evidence="10">
    <location>
        <begin position="178"/>
        <end position="198"/>
    </location>
</feature>
<evidence type="ECO:0000256" key="3">
    <source>
        <dbReference type="ARBA" id="ARBA00022692"/>
    </source>
</evidence>
<dbReference type="Pfam" id="PF03023">
    <property type="entry name" value="MurJ"/>
    <property type="match status" value="1"/>
</dbReference>
<organism evidence="11 12">
    <name type="scientific">Bordetella genomosp. 1</name>
    <dbReference type="NCBI Taxonomy" id="1395607"/>
    <lineage>
        <taxon>Bacteria</taxon>
        <taxon>Pseudomonadati</taxon>
        <taxon>Pseudomonadota</taxon>
        <taxon>Betaproteobacteria</taxon>
        <taxon>Burkholderiales</taxon>
        <taxon>Alcaligenaceae</taxon>
        <taxon>Bordetella</taxon>
    </lineage>
</organism>
<dbReference type="PRINTS" id="PR01806">
    <property type="entry name" value="VIRFACTRMVIN"/>
</dbReference>
<feature type="transmembrane region" description="Helical" evidence="10">
    <location>
        <begin position="222"/>
        <end position="246"/>
    </location>
</feature>
<sequence>MGKSLLRTGVVLSLAILAGRLTGFLREAVLARSFGASADADAAVLLLTMPDLLVNLLLAGGLTAALIPEFKALDRTRAANLFVQSSLMIGATFLALAALIAVFPGAMLGLLAPGLVPEAYANGVAAVRIMAWAIPLSALAGVSGAYLQANERFLAAGLGTLIFNACVIAALLVPSAPVGLITALALGINAGAFLRWAVQVSVLPRARPQGWRTSWLISRPLLLRYVQALLSSSILLAVPVLARAYASTSGEGGIAIFNYASKLVDLPLAVFISLIASVTFPRLSQHFGESIDSEPGRQLLAQAMRLTILLSITVALVCAWYAEPLAAMIFGQGSLSDPDLARLARLAAIGFISLPMQGACYMLTAALNAQRRSHVPLWINLACVSVMSVAMVYFAGELALSSVMVILVLTYTAMMLGLWAAVRARIWGRAGIVDMRVLAGLMGSAILFAGMVALGNRLALGVWTQFAWIALTGGLVLGTNLAVGIPGIKSIIRR</sequence>
<evidence type="ECO:0000256" key="7">
    <source>
        <dbReference type="ARBA" id="ARBA00023136"/>
    </source>
</evidence>
<evidence type="ECO:0000256" key="10">
    <source>
        <dbReference type="SAM" id="Phobius"/>
    </source>
</evidence>
<dbReference type="PANTHER" id="PTHR47019:SF1">
    <property type="entry name" value="LIPID II FLIPPASE MURJ"/>
    <property type="match status" value="1"/>
</dbReference>
<evidence type="ECO:0000256" key="9">
    <source>
        <dbReference type="ARBA" id="ARBA00061532"/>
    </source>
</evidence>
<evidence type="ECO:0008006" key="13">
    <source>
        <dbReference type="Google" id="ProtNLM"/>
    </source>
</evidence>
<evidence type="ECO:0000256" key="5">
    <source>
        <dbReference type="ARBA" id="ARBA00022984"/>
    </source>
</evidence>
<comment type="function">
    <text evidence="8">Involved in peptidoglycan biosynthesis. Transports lipid-linked peptidoglycan precursors from the inner to the outer leaflet of the cytoplasmic membrane.</text>
</comment>
<evidence type="ECO:0000256" key="8">
    <source>
        <dbReference type="ARBA" id="ARBA00060041"/>
    </source>
</evidence>
<dbReference type="RefSeq" id="WP_094830621.1">
    <property type="nucleotide sequence ID" value="NZ_NEVR01000001.1"/>
</dbReference>
<feature type="transmembrane region" description="Helical" evidence="10">
    <location>
        <begin position="153"/>
        <end position="172"/>
    </location>
</feature>
<evidence type="ECO:0000313" key="12">
    <source>
        <dbReference type="Proteomes" id="UP000216354"/>
    </source>
</evidence>
<feature type="transmembrane region" description="Helical" evidence="10">
    <location>
        <begin position="466"/>
        <end position="488"/>
    </location>
</feature>